<proteinExistence type="predicted"/>
<dbReference type="AlphaFoldDB" id="A0A507QSR7"/>
<organism evidence="1 2">
    <name type="scientific">Monascus purpureus</name>
    <name type="common">Red mold</name>
    <name type="synonym">Monascus anka</name>
    <dbReference type="NCBI Taxonomy" id="5098"/>
    <lineage>
        <taxon>Eukaryota</taxon>
        <taxon>Fungi</taxon>
        <taxon>Dikarya</taxon>
        <taxon>Ascomycota</taxon>
        <taxon>Pezizomycotina</taxon>
        <taxon>Eurotiomycetes</taxon>
        <taxon>Eurotiomycetidae</taxon>
        <taxon>Eurotiales</taxon>
        <taxon>Aspergillaceae</taxon>
        <taxon>Monascus</taxon>
    </lineage>
</organism>
<dbReference type="EMBL" id="VIFY01000092">
    <property type="protein sequence ID" value="TQB70886.1"/>
    <property type="molecule type" value="Genomic_DNA"/>
</dbReference>
<protein>
    <submittedName>
        <fullName evidence="1">Uncharacterized protein</fullName>
    </submittedName>
</protein>
<evidence type="ECO:0000313" key="2">
    <source>
        <dbReference type="Proteomes" id="UP000319663"/>
    </source>
</evidence>
<sequence>MARRQRSKQYKCSNFVECQSRLLTVMEYVELLSLSPDQKSLDRGKFPNDVNSILADCSGLASIDEESTMRYVHQSVKIASFGGKGPHTDELDTTSVDHGLSFLCMTYLNLTSFKRDLAKFKKDFGVGIMLQWLIFEESVVSSDERSVKMTCQ</sequence>
<comment type="caution">
    <text evidence="1">The sequence shown here is derived from an EMBL/GenBank/DDBJ whole genome shotgun (WGS) entry which is preliminary data.</text>
</comment>
<gene>
    <name evidence="1" type="ORF">MPDQ_007980</name>
</gene>
<evidence type="ECO:0000313" key="1">
    <source>
        <dbReference type="EMBL" id="TQB70886.1"/>
    </source>
</evidence>
<dbReference type="Proteomes" id="UP000319663">
    <property type="component" value="Unassembled WGS sequence"/>
</dbReference>
<reference evidence="1 2" key="1">
    <citation type="submission" date="2019-06" db="EMBL/GenBank/DDBJ databases">
        <title>Wine fermentation using esterase from Monascus purpureus.</title>
        <authorList>
            <person name="Geng C."/>
            <person name="Zhang Y."/>
        </authorList>
    </citation>
    <scope>NUCLEOTIDE SEQUENCE [LARGE SCALE GENOMIC DNA]</scope>
    <source>
        <strain evidence="1">HQ1</strain>
    </source>
</reference>
<accession>A0A507QSR7</accession>
<name>A0A507QSR7_MONPU</name>
<dbReference type="STRING" id="5098.A0A507QSR7"/>
<dbReference type="OrthoDB" id="7464126at2759"/>
<keyword evidence="2" id="KW-1185">Reference proteome</keyword>